<evidence type="ECO:0000313" key="3">
    <source>
        <dbReference type="Proteomes" id="UP000176608"/>
    </source>
</evidence>
<organism evidence="2 3">
    <name type="scientific">candidate division WWE3 bacterium RIFCSPHIGHO2_01_FULL_42_13</name>
    <dbReference type="NCBI Taxonomy" id="1802617"/>
    <lineage>
        <taxon>Bacteria</taxon>
        <taxon>Katanobacteria</taxon>
    </lineage>
</organism>
<dbReference type="EMBL" id="MEVA01000016">
    <property type="protein sequence ID" value="OGC47225.1"/>
    <property type="molecule type" value="Genomic_DNA"/>
</dbReference>
<dbReference type="Proteomes" id="UP000176608">
    <property type="component" value="Unassembled WGS sequence"/>
</dbReference>
<keyword evidence="1" id="KW-1133">Transmembrane helix</keyword>
<keyword evidence="1" id="KW-0472">Membrane</keyword>
<feature type="transmembrane region" description="Helical" evidence="1">
    <location>
        <begin position="12"/>
        <end position="30"/>
    </location>
</feature>
<accession>A0A1F4UQJ4</accession>
<protein>
    <submittedName>
        <fullName evidence="2">Uncharacterized protein</fullName>
    </submittedName>
</protein>
<proteinExistence type="predicted"/>
<dbReference type="STRING" id="1802617.A2886_01085"/>
<name>A0A1F4UQJ4_UNCKA</name>
<evidence type="ECO:0000256" key="1">
    <source>
        <dbReference type="SAM" id="Phobius"/>
    </source>
</evidence>
<dbReference type="AlphaFoldDB" id="A0A1F4UQJ4"/>
<reference evidence="2 3" key="1">
    <citation type="journal article" date="2016" name="Nat. Commun.">
        <title>Thousands of microbial genomes shed light on interconnected biogeochemical processes in an aquifer system.</title>
        <authorList>
            <person name="Anantharaman K."/>
            <person name="Brown C.T."/>
            <person name="Hug L.A."/>
            <person name="Sharon I."/>
            <person name="Castelle C.J."/>
            <person name="Probst A.J."/>
            <person name="Thomas B.C."/>
            <person name="Singh A."/>
            <person name="Wilkins M.J."/>
            <person name="Karaoz U."/>
            <person name="Brodie E.L."/>
            <person name="Williams K.H."/>
            <person name="Hubbard S.S."/>
            <person name="Banfield J.F."/>
        </authorList>
    </citation>
    <scope>NUCLEOTIDE SEQUENCE [LARGE SCALE GENOMIC DNA]</scope>
</reference>
<evidence type="ECO:0000313" key="2">
    <source>
        <dbReference type="EMBL" id="OGC47225.1"/>
    </source>
</evidence>
<sequence length="390" mass="43444">MSLVQTSSKVRKGVVITVAVISLYIIFLMVKSPIRQMWYAFFPPADLPTVAFGYLDPLEFTEAPIVSSVPEYVLNTPTGRLPTDLKTSLAVYKYVSPSFSFSEGKRAQQDAATLGFSDTMRVSDLSSDLFTWQDVQFGGNLKIDTKTRTLELETPLANLGSLFPVGKFTQTNAVAAARSLLQKVNRFNDKLYTSDMRGYQEVRFGKFSGTRVVEVDSIPETQIARVDFFRKILDFPILGPDPKQGLLQVYLRGPETKDAFPQLNFPHVRAYHWEINTGDSATYPLTPIETVWEQISQNNGAIVNVTPQGASPFETPLATRVDRVLINEVYLAYYDNITPQQFLQPVYIFEGNYTTGAGAFGSITIYYPAVSSEYVRAPVNTQTPASPGQL</sequence>
<gene>
    <name evidence="2" type="ORF">A2886_01085</name>
</gene>
<comment type="caution">
    <text evidence="2">The sequence shown here is derived from an EMBL/GenBank/DDBJ whole genome shotgun (WGS) entry which is preliminary data.</text>
</comment>
<keyword evidence="1" id="KW-0812">Transmembrane</keyword>